<dbReference type="GO" id="GO:0016779">
    <property type="term" value="F:nucleotidyltransferase activity"/>
    <property type="evidence" value="ECO:0007669"/>
    <property type="project" value="UniProtKB-ARBA"/>
</dbReference>
<sequence>MHSDDLTRPAHAPRVAGLVLAAGAGSRYGRPKALVVEATGEPWLVRAALALEAAGCDPILVVLGASGAEAESLLRAASDRFERPDRLRVVQAQDWAAGLSASLDAGLDRLQRDKPETDGDAVTAVALVPVDVPDLNAAIVRRLVDAVTPDTLRQAHFAGLPGHPVVIGREHWAPLRAALTGDTGARPYLVAHRVTAVPCDDLGTGLDVDEPSTA</sequence>
<evidence type="ECO:0000313" key="2">
    <source>
        <dbReference type="EMBL" id="TFD87270.1"/>
    </source>
</evidence>
<evidence type="ECO:0000313" key="3">
    <source>
        <dbReference type="Proteomes" id="UP000298468"/>
    </source>
</evidence>
<comment type="caution">
    <text evidence="2">The sequence shown here is derived from an EMBL/GenBank/DDBJ whole genome shotgun (WGS) entry which is preliminary data.</text>
</comment>
<dbReference type="EMBL" id="SOHM01000031">
    <property type="protein sequence ID" value="TFD87270.1"/>
    <property type="molecule type" value="Genomic_DNA"/>
</dbReference>
<name>A0A4V3IWV2_9MICO</name>
<reference evidence="2 3" key="1">
    <citation type="submission" date="2019-03" db="EMBL/GenBank/DDBJ databases">
        <title>Genomics of glacier-inhabiting Cryobacterium strains.</title>
        <authorList>
            <person name="Liu Q."/>
            <person name="Xin Y.-H."/>
        </authorList>
    </citation>
    <scope>NUCLEOTIDE SEQUENCE [LARGE SCALE GENOMIC DNA]</scope>
    <source>
        <strain evidence="2 3">Sr59</strain>
    </source>
</reference>
<dbReference type="Gene3D" id="3.90.550.10">
    <property type="entry name" value="Spore Coat Polysaccharide Biosynthesis Protein SpsA, Chain A"/>
    <property type="match status" value="1"/>
</dbReference>
<dbReference type="Pfam" id="PF12804">
    <property type="entry name" value="NTP_transf_3"/>
    <property type="match status" value="1"/>
</dbReference>
<dbReference type="Proteomes" id="UP000298468">
    <property type="component" value="Unassembled WGS sequence"/>
</dbReference>
<gene>
    <name evidence="2" type="ORF">E3T61_15740</name>
</gene>
<evidence type="ECO:0000259" key="1">
    <source>
        <dbReference type="Pfam" id="PF12804"/>
    </source>
</evidence>
<dbReference type="RefSeq" id="WP_134641751.1">
    <property type="nucleotide sequence ID" value="NZ_SOHM01000031.1"/>
</dbReference>
<keyword evidence="3" id="KW-1185">Reference proteome</keyword>
<dbReference type="InterPro" id="IPR025877">
    <property type="entry name" value="MobA-like_NTP_Trfase"/>
</dbReference>
<dbReference type="OrthoDB" id="4427994at2"/>
<proteinExistence type="predicted"/>
<organism evidence="2 3">
    <name type="scientific">Cryobacterium lactosi</name>
    <dbReference type="NCBI Taxonomy" id="1259202"/>
    <lineage>
        <taxon>Bacteria</taxon>
        <taxon>Bacillati</taxon>
        <taxon>Actinomycetota</taxon>
        <taxon>Actinomycetes</taxon>
        <taxon>Micrococcales</taxon>
        <taxon>Microbacteriaceae</taxon>
        <taxon>Cryobacterium</taxon>
    </lineage>
</organism>
<feature type="domain" description="MobA-like NTP transferase" evidence="1">
    <location>
        <begin position="17"/>
        <end position="192"/>
    </location>
</feature>
<protein>
    <submittedName>
        <fullName evidence="2">Nucleotidyltransferase family protein</fullName>
    </submittedName>
</protein>
<dbReference type="SUPFAM" id="SSF53448">
    <property type="entry name" value="Nucleotide-diphospho-sugar transferases"/>
    <property type="match status" value="1"/>
</dbReference>
<dbReference type="PANTHER" id="PTHR43777:SF1">
    <property type="entry name" value="MOLYBDENUM COFACTOR CYTIDYLYLTRANSFERASE"/>
    <property type="match status" value="1"/>
</dbReference>
<keyword evidence="2" id="KW-0808">Transferase</keyword>
<dbReference type="CDD" id="cd04182">
    <property type="entry name" value="GT_2_like_f"/>
    <property type="match status" value="1"/>
</dbReference>
<accession>A0A4V3IWV2</accession>
<dbReference type="InterPro" id="IPR029044">
    <property type="entry name" value="Nucleotide-diphossugar_trans"/>
</dbReference>
<dbReference type="AlphaFoldDB" id="A0A4V3IWV2"/>
<dbReference type="PANTHER" id="PTHR43777">
    <property type="entry name" value="MOLYBDENUM COFACTOR CYTIDYLYLTRANSFERASE"/>
    <property type="match status" value="1"/>
</dbReference>